<dbReference type="GO" id="GO:0005886">
    <property type="term" value="C:plasma membrane"/>
    <property type="evidence" value="ECO:0007669"/>
    <property type="project" value="UniProtKB-SubCell"/>
</dbReference>
<keyword evidence="9 10" id="KW-0066">ATP synthesis</keyword>
<reference evidence="12 13" key="1">
    <citation type="submission" date="2020-06" db="EMBL/GenBank/DDBJ databases">
        <title>The endosymbiont of the kinetoplastid Bodo saltans is a Paracaedibacter-like alpha-proteobacterium possessing a putative toxin-antitoxin system.</title>
        <authorList>
            <person name="Midha S."/>
            <person name="Rigden D.J."/>
            <person name="Siozios S."/>
            <person name="Hurst G.D.D."/>
            <person name="Jackson A.P."/>
        </authorList>
    </citation>
    <scope>NUCLEOTIDE SEQUENCE [LARGE SCALE GENOMIC DNA]</scope>
    <source>
        <strain evidence="12">Lake Konstanz</strain>
    </source>
</reference>
<keyword evidence="4 10" id="KW-0813">Transport</keyword>
<gene>
    <name evidence="10 12" type="primary">atpC</name>
    <name evidence="12" type="ORF">CPBP_01204</name>
</gene>
<dbReference type="GO" id="GO:0046933">
    <property type="term" value="F:proton-transporting ATP synthase activity, rotational mechanism"/>
    <property type="evidence" value="ECO:0007669"/>
    <property type="project" value="UniProtKB-UniRule"/>
</dbReference>
<protein>
    <recommendedName>
        <fullName evidence="10">ATP synthase epsilon chain</fullName>
    </recommendedName>
    <alternativeName>
        <fullName evidence="10">ATP synthase F1 sector epsilon subunit</fullName>
    </alternativeName>
    <alternativeName>
        <fullName evidence="10">F-ATPase epsilon subunit</fullName>
    </alternativeName>
</protein>
<dbReference type="EMBL" id="CP054719">
    <property type="protein sequence ID" value="QOL20410.1"/>
    <property type="molecule type" value="Genomic_DNA"/>
</dbReference>
<dbReference type="RefSeq" id="WP_350331957.1">
    <property type="nucleotide sequence ID" value="NZ_CP054719.1"/>
</dbReference>
<evidence type="ECO:0000259" key="11">
    <source>
        <dbReference type="Pfam" id="PF02823"/>
    </source>
</evidence>
<keyword evidence="13" id="KW-1185">Reference proteome</keyword>
<keyword evidence="7 10" id="KW-0472">Membrane</keyword>
<dbReference type="SUPFAM" id="SSF51344">
    <property type="entry name" value="Epsilon subunit of F1F0-ATP synthase N-terminal domain"/>
    <property type="match status" value="1"/>
</dbReference>
<dbReference type="Gene3D" id="2.60.15.10">
    <property type="entry name" value="F0F1 ATP synthase delta/epsilon subunit, N-terminal"/>
    <property type="match status" value="1"/>
</dbReference>
<evidence type="ECO:0000313" key="12">
    <source>
        <dbReference type="EMBL" id="QOL20410.1"/>
    </source>
</evidence>
<dbReference type="AlphaFoldDB" id="A0A7L9RUV1"/>
<evidence type="ECO:0000256" key="4">
    <source>
        <dbReference type="ARBA" id="ARBA00022448"/>
    </source>
</evidence>
<comment type="function">
    <text evidence="1 10">Produces ATP from ADP in the presence of a proton gradient across the membrane.</text>
</comment>
<evidence type="ECO:0000256" key="9">
    <source>
        <dbReference type="ARBA" id="ARBA00023310"/>
    </source>
</evidence>
<dbReference type="HAMAP" id="MF_00530">
    <property type="entry name" value="ATP_synth_epsil_bac"/>
    <property type="match status" value="1"/>
</dbReference>
<dbReference type="InterPro" id="IPR036771">
    <property type="entry name" value="ATPsynth_dsu/esu_N"/>
</dbReference>
<keyword evidence="10" id="KW-1003">Cell membrane</keyword>
<dbReference type="InterPro" id="IPR001469">
    <property type="entry name" value="ATP_synth_F1_dsu/esu"/>
</dbReference>
<evidence type="ECO:0000256" key="6">
    <source>
        <dbReference type="ARBA" id="ARBA00023065"/>
    </source>
</evidence>
<evidence type="ECO:0000256" key="5">
    <source>
        <dbReference type="ARBA" id="ARBA00022781"/>
    </source>
</evidence>
<evidence type="ECO:0000256" key="8">
    <source>
        <dbReference type="ARBA" id="ARBA00023196"/>
    </source>
</evidence>
<evidence type="ECO:0000313" key="13">
    <source>
        <dbReference type="Proteomes" id="UP000594001"/>
    </source>
</evidence>
<dbReference type="Pfam" id="PF02823">
    <property type="entry name" value="ATP-synt_DE_N"/>
    <property type="match status" value="1"/>
</dbReference>
<evidence type="ECO:0000256" key="10">
    <source>
        <dbReference type="HAMAP-Rule" id="MF_00530"/>
    </source>
</evidence>
<dbReference type="GO" id="GO:0045259">
    <property type="term" value="C:proton-transporting ATP synthase complex"/>
    <property type="evidence" value="ECO:0007669"/>
    <property type="project" value="UniProtKB-KW"/>
</dbReference>
<evidence type="ECO:0000256" key="1">
    <source>
        <dbReference type="ARBA" id="ARBA00003543"/>
    </source>
</evidence>
<sequence>MRFFLKVLAPDLELFQDHVDSVQVPATDGAYELLSNHASIFIALQAGALIVRQSDETERWFINGGTCHMHDNHCIITVKSVIDMDKIDKESIMTELNKNNDSIVSSEKRQLLEAQLAYKSTL</sequence>
<dbReference type="GO" id="GO:0005524">
    <property type="term" value="F:ATP binding"/>
    <property type="evidence" value="ECO:0007669"/>
    <property type="project" value="UniProtKB-UniRule"/>
</dbReference>
<dbReference type="PANTHER" id="PTHR13822:SF10">
    <property type="entry name" value="ATP SYNTHASE EPSILON CHAIN, CHLOROPLASTIC"/>
    <property type="match status" value="1"/>
</dbReference>
<proteinExistence type="inferred from homology"/>
<comment type="similarity">
    <text evidence="3 10">Belongs to the ATPase epsilon chain family.</text>
</comment>
<organism evidence="12 13">
    <name type="scientific">Candidatus Bodocaedibacter vickermanii</name>
    <dbReference type="NCBI Taxonomy" id="2741701"/>
    <lineage>
        <taxon>Bacteria</taxon>
        <taxon>Pseudomonadati</taxon>
        <taxon>Pseudomonadota</taxon>
        <taxon>Alphaproteobacteria</taxon>
        <taxon>Holosporales</taxon>
        <taxon>Candidatus Paracaedibacteraceae</taxon>
        <taxon>Candidatus Bodocaedibacter</taxon>
    </lineage>
</organism>
<keyword evidence="5 10" id="KW-0375">Hydrogen ion transport</keyword>
<dbReference type="InterPro" id="IPR020546">
    <property type="entry name" value="ATP_synth_F1_dsu/esu_N"/>
</dbReference>
<dbReference type="GO" id="GO:0012505">
    <property type="term" value="C:endomembrane system"/>
    <property type="evidence" value="ECO:0007669"/>
    <property type="project" value="UniProtKB-SubCell"/>
</dbReference>
<accession>A0A7L9RUV1</accession>
<evidence type="ECO:0000256" key="2">
    <source>
        <dbReference type="ARBA" id="ARBA00004184"/>
    </source>
</evidence>
<dbReference type="PANTHER" id="PTHR13822">
    <property type="entry name" value="ATP SYNTHASE DELTA/EPSILON CHAIN"/>
    <property type="match status" value="1"/>
</dbReference>
<keyword evidence="6 10" id="KW-0406">Ion transport</keyword>
<dbReference type="KEGG" id="pbal:CPBP_01204"/>
<comment type="subunit">
    <text evidence="10">F-type ATPases have 2 components, CF(1) - the catalytic core - and CF(0) - the membrane proton channel. CF(1) has five subunits: alpha(3), beta(3), gamma(1), delta(1), epsilon(1). CF(0) has three main subunits: a, b and c.</text>
</comment>
<feature type="domain" description="ATP synthase F1 complex delta/epsilon subunit N-terminal" evidence="11">
    <location>
        <begin position="4"/>
        <end position="80"/>
    </location>
</feature>
<dbReference type="Proteomes" id="UP000594001">
    <property type="component" value="Chromosome"/>
</dbReference>
<comment type="subcellular location">
    <subcellularLocation>
        <location evidence="10">Cell membrane</location>
        <topology evidence="10">Peripheral membrane protein</topology>
    </subcellularLocation>
    <subcellularLocation>
        <location evidence="2">Endomembrane system</location>
        <topology evidence="2">Peripheral membrane protein</topology>
    </subcellularLocation>
</comment>
<evidence type="ECO:0000256" key="7">
    <source>
        <dbReference type="ARBA" id="ARBA00023136"/>
    </source>
</evidence>
<evidence type="ECO:0000256" key="3">
    <source>
        <dbReference type="ARBA" id="ARBA00005712"/>
    </source>
</evidence>
<name>A0A7L9RUV1_9PROT</name>
<keyword evidence="8 10" id="KW-0139">CF(1)</keyword>